<feature type="domain" description="Integrase catalytic" evidence="1">
    <location>
        <begin position="1"/>
        <end position="84"/>
    </location>
</feature>
<dbReference type="Proteomes" id="UP000820818">
    <property type="component" value="Linkage Group LG2"/>
</dbReference>
<gene>
    <name evidence="2" type="ORF">GHT06_009985</name>
</gene>
<dbReference type="PROSITE" id="PS50994">
    <property type="entry name" value="INTEGRASE"/>
    <property type="match status" value="1"/>
</dbReference>
<dbReference type="InterPro" id="IPR050951">
    <property type="entry name" value="Retrovirus_Pol_polyprotein"/>
</dbReference>
<dbReference type="InterPro" id="IPR001584">
    <property type="entry name" value="Integrase_cat-core"/>
</dbReference>
<sequence length="141" mass="16318">MEKSGIQHILATCERPQTNGQVERANRTLVATIRSYVNLSYNDWDLHIPMATLAINSARQSTTKRSSFELVYGRTPVLSGENAFPWPVKRPERVIQFFRRVACWRAEANKLILDSQYKSKQLLDPRRRNGRQYIKGDLVLV</sequence>
<evidence type="ECO:0000259" key="1">
    <source>
        <dbReference type="PROSITE" id="PS50994"/>
    </source>
</evidence>
<dbReference type="SUPFAM" id="SSF53098">
    <property type="entry name" value="Ribonuclease H-like"/>
    <property type="match status" value="1"/>
</dbReference>
<accession>A0AAD5KXF1</accession>
<dbReference type="Gene3D" id="3.30.420.10">
    <property type="entry name" value="Ribonuclease H-like superfamily/Ribonuclease H"/>
    <property type="match status" value="1"/>
</dbReference>
<protein>
    <submittedName>
        <fullName evidence="2">Integrase core domain protein</fullName>
    </submittedName>
</protein>
<comment type="caution">
    <text evidence="2">The sequence shown here is derived from an EMBL/GenBank/DDBJ whole genome shotgun (WGS) entry which is preliminary data.</text>
</comment>
<dbReference type="InterPro" id="IPR012337">
    <property type="entry name" value="RNaseH-like_sf"/>
</dbReference>
<keyword evidence="3" id="KW-1185">Reference proteome</keyword>
<dbReference type="GO" id="GO:0003676">
    <property type="term" value="F:nucleic acid binding"/>
    <property type="evidence" value="ECO:0007669"/>
    <property type="project" value="InterPro"/>
</dbReference>
<dbReference type="PANTHER" id="PTHR37984">
    <property type="entry name" value="PROTEIN CBG26694"/>
    <property type="match status" value="1"/>
</dbReference>
<evidence type="ECO:0000313" key="3">
    <source>
        <dbReference type="Proteomes" id="UP000820818"/>
    </source>
</evidence>
<name>A0AAD5KXF1_9CRUS</name>
<evidence type="ECO:0000313" key="2">
    <source>
        <dbReference type="EMBL" id="KAI9562534.1"/>
    </source>
</evidence>
<dbReference type="AlphaFoldDB" id="A0AAD5KXF1"/>
<dbReference type="GO" id="GO:0015074">
    <property type="term" value="P:DNA integration"/>
    <property type="evidence" value="ECO:0007669"/>
    <property type="project" value="InterPro"/>
</dbReference>
<dbReference type="InterPro" id="IPR036397">
    <property type="entry name" value="RNaseH_sf"/>
</dbReference>
<organism evidence="2 3">
    <name type="scientific">Daphnia sinensis</name>
    <dbReference type="NCBI Taxonomy" id="1820382"/>
    <lineage>
        <taxon>Eukaryota</taxon>
        <taxon>Metazoa</taxon>
        <taxon>Ecdysozoa</taxon>
        <taxon>Arthropoda</taxon>
        <taxon>Crustacea</taxon>
        <taxon>Branchiopoda</taxon>
        <taxon>Diplostraca</taxon>
        <taxon>Cladocera</taxon>
        <taxon>Anomopoda</taxon>
        <taxon>Daphniidae</taxon>
        <taxon>Daphnia</taxon>
        <taxon>Daphnia similis group</taxon>
    </lineage>
</organism>
<proteinExistence type="predicted"/>
<reference evidence="2 3" key="1">
    <citation type="submission" date="2022-05" db="EMBL/GenBank/DDBJ databases">
        <title>A multi-omics perspective on studying reproductive biology in Daphnia sinensis.</title>
        <authorList>
            <person name="Jia J."/>
        </authorList>
    </citation>
    <scope>NUCLEOTIDE SEQUENCE [LARGE SCALE GENOMIC DNA]</scope>
    <source>
        <strain evidence="2 3">WSL</strain>
    </source>
</reference>
<dbReference type="EMBL" id="WJBH02000002">
    <property type="protein sequence ID" value="KAI9562534.1"/>
    <property type="molecule type" value="Genomic_DNA"/>
</dbReference>
<dbReference type="PANTHER" id="PTHR37984:SF15">
    <property type="entry name" value="INTEGRASE CATALYTIC DOMAIN-CONTAINING PROTEIN"/>
    <property type="match status" value="1"/>
</dbReference>